<dbReference type="NCBIfam" id="NF002730">
    <property type="entry name" value="PRK02628.1"/>
    <property type="match status" value="1"/>
</dbReference>
<feature type="binding site" evidence="7">
    <location>
        <position position="466"/>
    </location>
    <ligand>
        <name>deamido-NAD(+)</name>
        <dbReference type="ChEBI" id="CHEBI:58437"/>
        <note>ligand shared between two neighboring subunits</note>
    </ligand>
</feature>
<evidence type="ECO:0000256" key="2">
    <source>
        <dbReference type="ARBA" id="ARBA00007145"/>
    </source>
</evidence>
<dbReference type="InterPro" id="IPR003010">
    <property type="entry name" value="C-N_Hydrolase"/>
</dbReference>
<feature type="active site" description="Proton acceptor; for glutaminase activity" evidence="7">
    <location>
        <position position="63"/>
    </location>
</feature>
<evidence type="ECO:0000313" key="10">
    <source>
        <dbReference type="EMBL" id="MDN4161815.1"/>
    </source>
</evidence>
<dbReference type="PROSITE" id="PS50263">
    <property type="entry name" value="CN_HYDROLASE"/>
    <property type="match status" value="1"/>
</dbReference>
<name>A0ABT8EUH2_9ACTN</name>
<feature type="binding site" evidence="7">
    <location>
        <position position="490"/>
    </location>
    <ligand>
        <name>ATP</name>
        <dbReference type="ChEBI" id="CHEBI:30616"/>
    </ligand>
</feature>
<feature type="binding site" evidence="7">
    <location>
        <position position="214"/>
    </location>
    <ligand>
        <name>L-glutamine</name>
        <dbReference type="ChEBI" id="CHEBI:58359"/>
    </ligand>
</feature>
<keyword evidence="6 7" id="KW-0520">NAD</keyword>
<gene>
    <name evidence="7" type="primary">nadE</name>
    <name evidence="10" type="ORF">QWY29_10670</name>
</gene>
<feature type="binding site" evidence="7">
    <location>
        <position position="495"/>
    </location>
    <ligand>
        <name>deamido-NAD(+)</name>
        <dbReference type="ChEBI" id="CHEBI:58437"/>
        <note>ligand shared between two neighboring subunits</note>
    </ligand>
</feature>
<accession>A0ABT8EUH2</accession>
<dbReference type="CDD" id="cd00553">
    <property type="entry name" value="NAD_synthase"/>
    <property type="match status" value="1"/>
</dbReference>
<evidence type="ECO:0000256" key="3">
    <source>
        <dbReference type="ARBA" id="ARBA00022598"/>
    </source>
</evidence>
<keyword evidence="4 7" id="KW-0547">Nucleotide-binding</keyword>
<evidence type="ECO:0000256" key="4">
    <source>
        <dbReference type="ARBA" id="ARBA00022741"/>
    </source>
</evidence>
<dbReference type="PANTHER" id="PTHR23090:SF9">
    <property type="entry name" value="GLUTAMINE-DEPENDENT NAD(+) SYNTHETASE"/>
    <property type="match status" value="1"/>
</dbReference>
<feature type="binding site" evidence="7">
    <location>
        <begin position="376"/>
        <end position="383"/>
    </location>
    <ligand>
        <name>ATP</name>
        <dbReference type="ChEBI" id="CHEBI:30616"/>
    </ligand>
</feature>
<dbReference type="Gene3D" id="3.40.50.620">
    <property type="entry name" value="HUPs"/>
    <property type="match status" value="1"/>
</dbReference>
<dbReference type="InterPro" id="IPR014729">
    <property type="entry name" value="Rossmann-like_a/b/a_fold"/>
</dbReference>
<keyword evidence="3 7" id="KW-0436">Ligase</keyword>
<evidence type="ECO:0000256" key="5">
    <source>
        <dbReference type="ARBA" id="ARBA00022840"/>
    </source>
</evidence>
<keyword evidence="11" id="KW-1185">Reference proteome</keyword>
<dbReference type="Pfam" id="PF02540">
    <property type="entry name" value="NAD_synthase"/>
    <property type="match status" value="1"/>
</dbReference>
<dbReference type="PIRSF" id="PIRSF006630">
    <property type="entry name" value="NADS_GAT"/>
    <property type="match status" value="1"/>
</dbReference>
<comment type="catalytic activity">
    <reaction evidence="7 8">
        <text>deamido-NAD(+) + L-glutamine + ATP + H2O = L-glutamate + AMP + diphosphate + NAD(+) + H(+)</text>
        <dbReference type="Rhea" id="RHEA:24384"/>
        <dbReference type="ChEBI" id="CHEBI:15377"/>
        <dbReference type="ChEBI" id="CHEBI:15378"/>
        <dbReference type="ChEBI" id="CHEBI:29985"/>
        <dbReference type="ChEBI" id="CHEBI:30616"/>
        <dbReference type="ChEBI" id="CHEBI:33019"/>
        <dbReference type="ChEBI" id="CHEBI:57540"/>
        <dbReference type="ChEBI" id="CHEBI:58359"/>
        <dbReference type="ChEBI" id="CHEBI:58437"/>
        <dbReference type="ChEBI" id="CHEBI:456215"/>
        <dbReference type="EC" id="6.3.5.1"/>
    </reaction>
</comment>
<dbReference type="HAMAP" id="MF_02090">
    <property type="entry name" value="NadE_glutamine_dep"/>
    <property type="match status" value="1"/>
</dbReference>
<dbReference type="Gene3D" id="1.10.10.1140">
    <property type="entry name" value="Glutamine-dependent NAD+ synthetase, C-terminal domain"/>
    <property type="match status" value="1"/>
</dbReference>
<feature type="binding site" evidence="7">
    <location>
        <position position="645"/>
    </location>
    <ligand>
        <name>deamido-NAD(+)</name>
        <dbReference type="ChEBI" id="CHEBI:58437"/>
        <note>ligand shared between two neighboring subunits</note>
    </ligand>
</feature>
<comment type="similarity">
    <text evidence="2 7 8">In the C-terminal section; belongs to the NAD synthetase family.</text>
</comment>
<feature type="binding site" evidence="7">
    <location>
        <position position="220"/>
    </location>
    <ligand>
        <name>L-glutamine</name>
        <dbReference type="ChEBI" id="CHEBI:58359"/>
    </ligand>
</feature>
<feature type="binding site" evidence="7">
    <location>
        <begin position="500"/>
        <end position="503"/>
    </location>
    <ligand>
        <name>deamido-NAD(+)</name>
        <dbReference type="ChEBI" id="CHEBI:58437"/>
        <note>ligand shared between two neighboring subunits</note>
    </ligand>
</feature>
<proteinExistence type="inferred from homology"/>
<comment type="caution">
    <text evidence="10">The sequence shown here is derived from an EMBL/GenBank/DDBJ whole genome shotgun (WGS) entry which is preliminary data.</text>
</comment>
<feature type="active site" description="Nucleophile; for glutaminase activity" evidence="7">
    <location>
        <position position="187"/>
    </location>
</feature>
<comment type="pathway">
    <text evidence="1 7 8">Cofactor biosynthesis; NAD(+) biosynthesis; NAD(+) from deamido-NAD(+) (L-Gln route): step 1/1.</text>
</comment>
<dbReference type="SUPFAM" id="SSF56317">
    <property type="entry name" value="Carbon-nitrogen hydrolase"/>
    <property type="match status" value="1"/>
</dbReference>
<organism evidence="10 11">
    <name type="scientific">Nocardioides abyssi</name>
    <dbReference type="NCBI Taxonomy" id="3058370"/>
    <lineage>
        <taxon>Bacteria</taxon>
        <taxon>Bacillati</taxon>
        <taxon>Actinomycetota</taxon>
        <taxon>Actinomycetes</taxon>
        <taxon>Propionibacteriales</taxon>
        <taxon>Nocardioidaceae</taxon>
        <taxon>Nocardioides</taxon>
    </lineage>
</organism>
<evidence type="ECO:0000256" key="1">
    <source>
        <dbReference type="ARBA" id="ARBA00005188"/>
    </source>
</evidence>
<dbReference type="PANTHER" id="PTHR23090">
    <property type="entry name" value="NH 3 /GLUTAMINE-DEPENDENT NAD + SYNTHETASE"/>
    <property type="match status" value="1"/>
</dbReference>
<dbReference type="Pfam" id="PF00795">
    <property type="entry name" value="CN_hydrolase"/>
    <property type="match status" value="1"/>
</dbReference>
<feature type="domain" description="CN hydrolase" evidence="9">
    <location>
        <begin position="23"/>
        <end position="289"/>
    </location>
</feature>
<reference evidence="10" key="1">
    <citation type="submission" date="2023-06" db="EMBL/GenBank/DDBJ databases">
        <title>Draft genome sequence of Nocardioides sp. SOB72.</title>
        <authorList>
            <person name="Zhang G."/>
        </authorList>
    </citation>
    <scope>NUCLEOTIDE SEQUENCE</scope>
    <source>
        <strain evidence="10">SOB72</strain>
    </source>
</reference>
<dbReference type="SUPFAM" id="SSF52402">
    <property type="entry name" value="Adenine nucleotide alpha hydrolases-like"/>
    <property type="match status" value="1"/>
</dbReference>
<evidence type="ECO:0000313" key="11">
    <source>
        <dbReference type="Proteomes" id="UP001168537"/>
    </source>
</evidence>
<dbReference type="InterPro" id="IPR003694">
    <property type="entry name" value="NAD_synthase"/>
</dbReference>
<keyword evidence="5 7" id="KW-0067">ATP-binding</keyword>
<dbReference type="RefSeq" id="WP_300960734.1">
    <property type="nucleotide sequence ID" value="NZ_JAUHJR010000003.1"/>
</dbReference>
<evidence type="ECO:0000256" key="6">
    <source>
        <dbReference type="ARBA" id="ARBA00023027"/>
    </source>
</evidence>
<dbReference type="GO" id="GO:0008795">
    <property type="term" value="F:NAD+ synthase activity"/>
    <property type="evidence" value="ECO:0007669"/>
    <property type="project" value="UniProtKB-EC"/>
</dbReference>
<dbReference type="InterPro" id="IPR036526">
    <property type="entry name" value="C-N_Hydrolase_sf"/>
</dbReference>
<dbReference type="Proteomes" id="UP001168537">
    <property type="component" value="Unassembled WGS sequence"/>
</dbReference>
<dbReference type="InterPro" id="IPR041856">
    <property type="entry name" value="NAD+_synth_C"/>
</dbReference>
<evidence type="ECO:0000259" key="9">
    <source>
        <dbReference type="PROSITE" id="PS50263"/>
    </source>
</evidence>
<comment type="function">
    <text evidence="7">Catalyzes the ATP-dependent amidation of deamido-NAD to form NAD. Uses L-glutamine as a nitrogen source.</text>
</comment>
<dbReference type="CDD" id="cd07570">
    <property type="entry name" value="GAT_Gln-NAD-synth"/>
    <property type="match status" value="1"/>
</dbReference>
<dbReference type="EC" id="6.3.5.1" evidence="7 8"/>
<protein>
    <recommendedName>
        <fullName evidence="7 8">Glutamine-dependent NAD(+) synthetase</fullName>
        <ecNumber evidence="7 8">6.3.5.1</ecNumber>
    </recommendedName>
    <alternativeName>
        <fullName evidence="7 8">NAD(+) synthase [glutamine-hydrolyzing]</fullName>
    </alternativeName>
</protein>
<dbReference type="Gene3D" id="3.60.110.10">
    <property type="entry name" value="Carbon-nitrogen hydrolase"/>
    <property type="match status" value="1"/>
</dbReference>
<evidence type="ECO:0000256" key="8">
    <source>
        <dbReference type="PIRNR" id="PIRNR006630"/>
    </source>
</evidence>
<dbReference type="EMBL" id="JAUHJR010000003">
    <property type="protein sequence ID" value="MDN4161815.1"/>
    <property type="molecule type" value="Genomic_DNA"/>
</dbReference>
<feature type="active site" description="For glutaminase activity" evidence="7">
    <location>
        <position position="132"/>
    </location>
</feature>
<sequence>MPSGRPGKLAGVDFYSAYAHGFARVAACTMPVALGDPAANARTVLEQARACSEEGVAVAVFPELCLSGYSAEDLFLQDVLLDAVEDALAELVAASEELLPVVVVGAPLAHGNRVLNTAVVIHRGRVLGVAPKSYLPNYREFYERRWFAPGDDLGGTTVVAGQEVPLGNDLLFAATDVRGLVLHVEVCEDMWVPIPPSAEAALAGATVLANLSGSPITVGRAEDRKLLARSASSRCLATYVYAAAGQGESTTDLSWDGQTMVYEHGELLGETERFPDGPRRTVVDTDLDRSRLERLRTGTFDDNRRSHASYADFRTVEFELDPPADDIGLRRKVDRYPFVPDDAERLAQDCYEAYNIQVSGLERRLESIGQPKVVIGVSGGLDSTHALIVAARAMDRLGRPRSDIHAFTLPGFATGDTTKSYATRLSQSLGVTFEEIDITAAASQMLEDLGHPYAQGEEVFDITFENVQAGLRTDYLFRLANHRGGIVLGTGDLSELALGWCTYGVGDQMSHYTVNSGVPKTLVQHLIRWVISSGQFEDDTNEVLQEILEQEITPELIPTREDKLPQRTEDSVGPYALQDFTLFHVLRYGMPPSKIAFMAWHAWHDKEEGEWPPNFPDHRRAEYDLAEVRRWLVLFVQRFFASQFKRSALPNGPKVSAGGTMSPRGDWRMPSDASAAAWLAEIEAHVPEG</sequence>
<dbReference type="InterPro" id="IPR022310">
    <property type="entry name" value="NAD/GMP_synthase"/>
</dbReference>
<dbReference type="InterPro" id="IPR014445">
    <property type="entry name" value="Gln-dep_NAD_synthase"/>
</dbReference>
<feature type="binding site" evidence="7">
    <location>
        <position position="138"/>
    </location>
    <ligand>
        <name>L-glutamine</name>
        <dbReference type="ChEBI" id="CHEBI:58359"/>
    </ligand>
</feature>
<evidence type="ECO:0000256" key="7">
    <source>
        <dbReference type="HAMAP-Rule" id="MF_02090"/>
    </source>
</evidence>